<dbReference type="AlphaFoldDB" id="A0A512MAJ1"/>
<evidence type="ECO:0000313" key="2">
    <source>
        <dbReference type="EMBL" id="GEP43744.1"/>
    </source>
</evidence>
<comment type="caution">
    <text evidence="2">The sequence shown here is derived from an EMBL/GenBank/DDBJ whole genome shotgun (WGS) entry which is preliminary data.</text>
</comment>
<accession>A0A512MAJ1</accession>
<name>A0A512MAJ1_9BACT</name>
<dbReference type="EMBL" id="BKAG01000020">
    <property type="protein sequence ID" value="GEP43744.1"/>
    <property type="molecule type" value="Genomic_DNA"/>
</dbReference>
<organism evidence="2 3">
    <name type="scientific">Brevifollis gellanilyticus</name>
    <dbReference type="NCBI Taxonomy" id="748831"/>
    <lineage>
        <taxon>Bacteria</taxon>
        <taxon>Pseudomonadati</taxon>
        <taxon>Verrucomicrobiota</taxon>
        <taxon>Verrucomicrobiia</taxon>
        <taxon>Verrucomicrobiales</taxon>
        <taxon>Verrucomicrobiaceae</taxon>
    </lineage>
</organism>
<feature type="region of interest" description="Disordered" evidence="1">
    <location>
        <begin position="1"/>
        <end position="22"/>
    </location>
</feature>
<reference evidence="2 3" key="1">
    <citation type="submission" date="2019-07" db="EMBL/GenBank/DDBJ databases">
        <title>Whole genome shotgun sequence of Brevifollis gellanilyticus NBRC 108608.</title>
        <authorList>
            <person name="Hosoyama A."/>
            <person name="Uohara A."/>
            <person name="Ohji S."/>
            <person name="Ichikawa N."/>
        </authorList>
    </citation>
    <scope>NUCLEOTIDE SEQUENCE [LARGE SCALE GENOMIC DNA]</scope>
    <source>
        <strain evidence="2 3">NBRC 108608</strain>
    </source>
</reference>
<evidence type="ECO:0000256" key="1">
    <source>
        <dbReference type="SAM" id="MobiDB-lite"/>
    </source>
</evidence>
<proteinExistence type="predicted"/>
<dbReference type="Proteomes" id="UP000321577">
    <property type="component" value="Unassembled WGS sequence"/>
</dbReference>
<keyword evidence="3" id="KW-1185">Reference proteome</keyword>
<evidence type="ECO:0000313" key="3">
    <source>
        <dbReference type="Proteomes" id="UP000321577"/>
    </source>
</evidence>
<sequence>MKGLRDMTSTLRRHRLPSPQVPEPLQPHVLRRRDWVWGSRVDVPRLYDLESYIIETTDTPVEDFFLLGHDGYGTNSWFLHCYLQHGPLSVFIQTPWGGAYADAARVIDAVQRRFVLLERLLVAMDQALIGGHSLPGRLIVQQSSVESPRWGWLTGDQTVTWQEEFANAMTPALESLQSHTLHRS</sequence>
<protein>
    <submittedName>
        <fullName evidence="2">Uncharacterized protein</fullName>
    </submittedName>
</protein>
<gene>
    <name evidence="2" type="ORF">BGE01nite_30350</name>
</gene>